<dbReference type="Proteomes" id="UP000639772">
    <property type="component" value="Chromosome 12"/>
</dbReference>
<dbReference type="GO" id="GO:0006508">
    <property type="term" value="P:proteolysis"/>
    <property type="evidence" value="ECO:0007669"/>
    <property type="project" value="InterPro"/>
</dbReference>
<dbReference type="EMBL" id="JADCNM010000012">
    <property type="protein sequence ID" value="KAG0459844.1"/>
    <property type="molecule type" value="Genomic_DNA"/>
</dbReference>
<organism evidence="2 3">
    <name type="scientific">Vanilla planifolia</name>
    <name type="common">Vanilla</name>
    <dbReference type="NCBI Taxonomy" id="51239"/>
    <lineage>
        <taxon>Eukaryota</taxon>
        <taxon>Viridiplantae</taxon>
        <taxon>Streptophyta</taxon>
        <taxon>Embryophyta</taxon>
        <taxon>Tracheophyta</taxon>
        <taxon>Spermatophyta</taxon>
        <taxon>Magnoliopsida</taxon>
        <taxon>Liliopsida</taxon>
        <taxon>Asparagales</taxon>
        <taxon>Orchidaceae</taxon>
        <taxon>Vanilloideae</taxon>
        <taxon>Vanilleae</taxon>
        <taxon>Vanilla</taxon>
    </lineage>
</organism>
<evidence type="ECO:0000313" key="2">
    <source>
        <dbReference type="EMBL" id="KAG0459844.1"/>
    </source>
</evidence>
<accession>A0A835PU94</accession>
<sequence length="213" mass="23522">MLNAEYLLLELPQQLRKKYWSHDEQKLRRLFGTIYDAPLLPTNDLSEFDWREHGATGVKDRGLVGLGWSFSAAAAVEGANFLATGNLVSPEGQQWSIATIWWTRDRVKITPILGPTEVVANLRKTKLLLLFPTSVLPVDEDQIAANLVKHGLFVANNAVFMQFPHGWRVVPTYAAGVRTMVTLVGYGSGHFAKSNPKGSLSGKKGVQLCIPPL</sequence>
<dbReference type="SMART" id="SM00645">
    <property type="entry name" value="Pept_C1"/>
    <property type="match status" value="1"/>
</dbReference>
<evidence type="ECO:0000313" key="3">
    <source>
        <dbReference type="Proteomes" id="UP000639772"/>
    </source>
</evidence>
<dbReference type="SUPFAM" id="SSF54001">
    <property type="entry name" value="Cysteine proteinases"/>
    <property type="match status" value="1"/>
</dbReference>
<gene>
    <name evidence="2" type="ORF">HPP92_022972</name>
</gene>
<evidence type="ECO:0000259" key="1">
    <source>
        <dbReference type="SMART" id="SM00645"/>
    </source>
</evidence>
<feature type="domain" description="Peptidase C1A papain C-terminal" evidence="1">
    <location>
        <begin position="45"/>
        <end position="213"/>
    </location>
</feature>
<comment type="caution">
    <text evidence="2">The sequence shown here is derived from an EMBL/GenBank/DDBJ whole genome shotgun (WGS) entry which is preliminary data.</text>
</comment>
<dbReference type="GO" id="GO:0008234">
    <property type="term" value="F:cysteine-type peptidase activity"/>
    <property type="evidence" value="ECO:0007669"/>
    <property type="project" value="InterPro"/>
</dbReference>
<dbReference type="Gene3D" id="3.90.70.10">
    <property type="entry name" value="Cysteine proteinases"/>
    <property type="match status" value="1"/>
</dbReference>
<dbReference type="AlphaFoldDB" id="A0A835PU94"/>
<protein>
    <recommendedName>
        <fullName evidence="1">Peptidase C1A papain C-terminal domain-containing protein</fullName>
    </recommendedName>
</protein>
<reference evidence="2 3" key="1">
    <citation type="journal article" date="2020" name="Nat. Food">
        <title>A phased Vanilla planifolia genome enables genetic improvement of flavour and production.</title>
        <authorList>
            <person name="Hasing T."/>
            <person name="Tang H."/>
            <person name="Brym M."/>
            <person name="Khazi F."/>
            <person name="Huang T."/>
            <person name="Chambers A.H."/>
        </authorList>
    </citation>
    <scope>NUCLEOTIDE SEQUENCE [LARGE SCALE GENOMIC DNA]</scope>
    <source>
        <tissue evidence="2">Leaf</tissue>
    </source>
</reference>
<dbReference type="InterPro" id="IPR000668">
    <property type="entry name" value="Peptidase_C1A_C"/>
</dbReference>
<dbReference type="Pfam" id="PF00112">
    <property type="entry name" value="Peptidase_C1"/>
    <property type="match status" value="1"/>
</dbReference>
<name>A0A835PU94_VANPL</name>
<proteinExistence type="predicted"/>
<dbReference type="InterPro" id="IPR038765">
    <property type="entry name" value="Papain-like_cys_pep_sf"/>
</dbReference>